<evidence type="ECO:0000313" key="6">
    <source>
        <dbReference type="Proteomes" id="UP000324897"/>
    </source>
</evidence>
<sequence length="353" mass="39400">METSATIIVVVSFLAILLNVVHVESKPSGEHHMYILFVFGDSYADTGNIPKNDLSSTSRQWYPPYGVSTMYGEPSGRFSDGSLETDFIATMIGRVVVPSTYRDWRAGPNFGMADLNGMNFAHGGAGVYKAPSLSKQIRYLERLIDEGQYEPWQLKESVALVAISGNDYYANMSRVEDMTTIIGKVTTEIAKGVKRLHKMGVTMVLVNNLHPAGCTPRQTRALNYTRCDGNGNTVAESHNRELTKKLNIAEDTDDSVYVVDLNRAFSSIINPQDPSTSSQRAKEFTHKLKPCCRSSDPNGYCGQVDEDDKPQYSVCKNPQQHFFWDDMHPSEAGWDAIMEQLESDIKDFLDISH</sequence>
<keyword evidence="2" id="KW-0378">Hydrolase</keyword>
<protein>
    <recommendedName>
        <fullName evidence="7">SGNH hydrolase-type esterase domain-containing protein</fullName>
    </recommendedName>
</protein>
<gene>
    <name evidence="5" type="ORF">EJB05_18316</name>
</gene>
<evidence type="ECO:0000313" key="5">
    <source>
        <dbReference type="EMBL" id="TVU36383.1"/>
    </source>
</evidence>
<dbReference type="Gramene" id="TVU36383">
    <property type="protein sequence ID" value="TVU36383"/>
    <property type="gene ID" value="EJB05_18316"/>
</dbReference>
<reference evidence="5 6" key="1">
    <citation type="journal article" date="2019" name="Sci. Rep.">
        <title>A high-quality genome of Eragrostis curvula grass provides insights into Poaceae evolution and supports new strategies to enhance forage quality.</title>
        <authorList>
            <person name="Carballo J."/>
            <person name="Santos B.A.C.M."/>
            <person name="Zappacosta D."/>
            <person name="Garbus I."/>
            <person name="Selva J.P."/>
            <person name="Gallo C.A."/>
            <person name="Diaz A."/>
            <person name="Albertini E."/>
            <person name="Caccamo M."/>
            <person name="Echenique V."/>
        </authorList>
    </citation>
    <scope>NUCLEOTIDE SEQUENCE [LARGE SCALE GENOMIC DNA]</scope>
    <source>
        <strain evidence="6">cv. Victoria</strain>
        <tissue evidence="5">Leaf</tissue>
    </source>
</reference>
<dbReference type="InterPro" id="IPR036514">
    <property type="entry name" value="SGNH_hydro_sf"/>
</dbReference>
<organism evidence="5 6">
    <name type="scientific">Eragrostis curvula</name>
    <name type="common">weeping love grass</name>
    <dbReference type="NCBI Taxonomy" id="38414"/>
    <lineage>
        <taxon>Eukaryota</taxon>
        <taxon>Viridiplantae</taxon>
        <taxon>Streptophyta</taxon>
        <taxon>Embryophyta</taxon>
        <taxon>Tracheophyta</taxon>
        <taxon>Spermatophyta</taxon>
        <taxon>Magnoliopsida</taxon>
        <taxon>Liliopsida</taxon>
        <taxon>Poales</taxon>
        <taxon>Poaceae</taxon>
        <taxon>PACMAD clade</taxon>
        <taxon>Chloridoideae</taxon>
        <taxon>Eragrostideae</taxon>
        <taxon>Eragrostidinae</taxon>
        <taxon>Eragrostis</taxon>
    </lineage>
</organism>
<keyword evidence="3" id="KW-0443">Lipid metabolism</keyword>
<dbReference type="GO" id="GO:0006629">
    <property type="term" value="P:lipid metabolic process"/>
    <property type="evidence" value="ECO:0007669"/>
    <property type="project" value="UniProtKB-KW"/>
</dbReference>
<dbReference type="Gene3D" id="3.40.50.1110">
    <property type="entry name" value="SGNH hydrolase"/>
    <property type="match status" value="1"/>
</dbReference>
<dbReference type="EMBL" id="RWGY01000009">
    <property type="protein sequence ID" value="TVU36383.1"/>
    <property type="molecule type" value="Genomic_DNA"/>
</dbReference>
<evidence type="ECO:0000256" key="1">
    <source>
        <dbReference type="ARBA" id="ARBA00008668"/>
    </source>
</evidence>
<evidence type="ECO:0000256" key="3">
    <source>
        <dbReference type="ARBA" id="ARBA00023098"/>
    </source>
</evidence>
<evidence type="ECO:0000256" key="2">
    <source>
        <dbReference type="ARBA" id="ARBA00022801"/>
    </source>
</evidence>
<comment type="similarity">
    <text evidence="1">Belongs to the 'GDSL' lipolytic enzyme family.</text>
</comment>
<keyword evidence="6" id="KW-1185">Reference proteome</keyword>
<dbReference type="Proteomes" id="UP000324897">
    <property type="component" value="Unassembled WGS sequence"/>
</dbReference>
<dbReference type="SUPFAM" id="SSF52266">
    <property type="entry name" value="SGNH hydrolase"/>
    <property type="match status" value="1"/>
</dbReference>
<name>A0A5J9VJN9_9POAL</name>
<evidence type="ECO:0008006" key="7">
    <source>
        <dbReference type="Google" id="ProtNLM"/>
    </source>
</evidence>
<dbReference type="Pfam" id="PF00657">
    <property type="entry name" value="Lipase_GDSL"/>
    <property type="match status" value="1"/>
</dbReference>
<dbReference type="AlphaFoldDB" id="A0A5J9VJN9"/>
<dbReference type="PANTHER" id="PTHR46020:SF4">
    <property type="entry name" value="OS04G0650200 PROTEIN"/>
    <property type="match status" value="1"/>
</dbReference>
<evidence type="ECO:0000256" key="4">
    <source>
        <dbReference type="SAM" id="SignalP"/>
    </source>
</evidence>
<accession>A0A5J9VJN9</accession>
<dbReference type="OrthoDB" id="583516at2759"/>
<keyword evidence="4" id="KW-0732">Signal</keyword>
<feature type="chain" id="PRO_5023944679" description="SGNH hydrolase-type esterase domain-containing protein" evidence="4">
    <location>
        <begin position="26"/>
        <end position="353"/>
    </location>
</feature>
<feature type="signal peptide" evidence="4">
    <location>
        <begin position="1"/>
        <end position="25"/>
    </location>
</feature>
<comment type="caution">
    <text evidence="5">The sequence shown here is derived from an EMBL/GenBank/DDBJ whole genome shotgun (WGS) entry which is preliminary data.</text>
</comment>
<dbReference type="InterPro" id="IPR001087">
    <property type="entry name" value="GDSL"/>
</dbReference>
<dbReference type="PANTHER" id="PTHR46020">
    <property type="entry name" value="OSJNBB0059K02.9 PROTEIN"/>
    <property type="match status" value="1"/>
</dbReference>
<proteinExistence type="inferred from homology"/>
<dbReference type="GO" id="GO:0016788">
    <property type="term" value="F:hydrolase activity, acting on ester bonds"/>
    <property type="evidence" value="ECO:0007669"/>
    <property type="project" value="InterPro"/>
</dbReference>